<dbReference type="EC" id="2.4.2.19" evidence="4"/>
<evidence type="ECO:0000256" key="8">
    <source>
        <dbReference type="ARBA" id="ARBA00033102"/>
    </source>
</evidence>
<comment type="similarity">
    <text evidence="3 9">Belongs to the NadC/ModD family.</text>
</comment>
<dbReference type="InterPro" id="IPR027277">
    <property type="entry name" value="NadC/ModD"/>
</dbReference>
<comment type="caution">
    <text evidence="12">The sequence shown here is derived from an EMBL/GenBank/DDBJ whole genome shotgun (WGS) entry which is preliminary data.</text>
</comment>
<evidence type="ECO:0000256" key="3">
    <source>
        <dbReference type="ARBA" id="ARBA00009400"/>
    </source>
</evidence>
<dbReference type="RefSeq" id="WP_186942586.1">
    <property type="nucleotide sequence ID" value="NZ_JACOGA010000011.1"/>
</dbReference>
<dbReference type="InterPro" id="IPR004393">
    <property type="entry name" value="NadC"/>
</dbReference>
<dbReference type="EMBL" id="JACOGA010000011">
    <property type="protein sequence ID" value="MBC3874610.1"/>
    <property type="molecule type" value="Genomic_DNA"/>
</dbReference>
<dbReference type="SUPFAM" id="SSF51690">
    <property type="entry name" value="Nicotinate/Quinolinate PRTase C-terminal domain-like"/>
    <property type="match status" value="1"/>
</dbReference>
<dbReference type="PANTHER" id="PTHR32179">
    <property type="entry name" value="NICOTINATE-NUCLEOTIDE PYROPHOSPHORYLASE [CARBOXYLATING]"/>
    <property type="match status" value="1"/>
</dbReference>
<sequence>MTMSFQNTNLKNIFAPSDLDLSNALNASVKLALLEDVGSGDLTGELVPSDAKVIAHVVVREEAVLCGAPWFDAVMFALDSSIVIDWQYAEGALMSANTIVCKIHAPARSLLTAERSALNFMQLLSGVATAARRYVKLIEGTSASILDTRKTLPGMRLAQKYAVRVGGGKNQRLALYDGILIKENHIAAAGGIVPSLLNANKVIAKYDRPISVQIEVESLEQLQQALDAGATSILLDNFDTSMMREAVGVNAGRALLEASGGVDLTTVRAIAETGVDRISIGALTKDVKSVDFSLRIQE</sequence>
<proteinExistence type="inferred from homology"/>
<evidence type="ECO:0000256" key="9">
    <source>
        <dbReference type="PIRNR" id="PIRNR006250"/>
    </source>
</evidence>
<evidence type="ECO:0000256" key="6">
    <source>
        <dbReference type="ARBA" id="ARBA00022676"/>
    </source>
</evidence>
<accession>A0ABR6YDI5</accession>
<feature type="domain" description="Quinolinate phosphoribosyl transferase N-terminal" evidence="11">
    <location>
        <begin position="41"/>
        <end position="125"/>
    </location>
</feature>
<dbReference type="PIRSF" id="PIRSF006250">
    <property type="entry name" value="NadC_ModD"/>
    <property type="match status" value="1"/>
</dbReference>
<organism evidence="12 13">
    <name type="scientific">Undibacterium flavidum</name>
    <dbReference type="NCBI Taxonomy" id="2762297"/>
    <lineage>
        <taxon>Bacteria</taxon>
        <taxon>Pseudomonadati</taxon>
        <taxon>Pseudomonadota</taxon>
        <taxon>Betaproteobacteria</taxon>
        <taxon>Burkholderiales</taxon>
        <taxon>Oxalobacteraceae</taxon>
        <taxon>Undibacterium</taxon>
    </lineage>
</organism>
<dbReference type="Gene3D" id="3.90.1170.20">
    <property type="entry name" value="Quinolinate phosphoribosyl transferase, N-terminal domain"/>
    <property type="match status" value="1"/>
</dbReference>
<evidence type="ECO:0000256" key="1">
    <source>
        <dbReference type="ARBA" id="ARBA00003237"/>
    </source>
</evidence>
<dbReference type="NCBIfam" id="TIGR00078">
    <property type="entry name" value="nadC"/>
    <property type="match status" value="1"/>
</dbReference>
<dbReference type="CDD" id="cd01572">
    <property type="entry name" value="QPRTase"/>
    <property type="match status" value="1"/>
</dbReference>
<evidence type="ECO:0000313" key="12">
    <source>
        <dbReference type="EMBL" id="MBC3874610.1"/>
    </source>
</evidence>
<gene>
    <name evidence="12" type="ORF">H8K55_13535</name>
</gene>
<dbReference type="InterPro" id="IPR022412">
    <property type="entry name" value="Quinolinate_PRibosylTrfase_N"/>
</dbReference>
<evidence type="ECO:0000313" key="13">
    <source>
        <dbReference type="Proteomes" id="UP000624279"/>
    </source>
</evidence>
<dbReference type="SUPFAM" id="SSF54675">
    <property type="entry name" value="Nicotinate/Quinolinate PRTase N-terminal domain-like"/>
    <property type="match status" value="1"/>
</dbReference>
<dbReference type="Pfam" id="PF02749">
    <property type="entry name" value="QRPTase_N"/>
    <property type="match status" value="1"/>
</dbReference>
<dbReference type="InterPro" id="IPR002638">
    <property type="entry name" value="Quinolinate_PRibosylTrfase_C"/>
</dbReference>
<dbReference type="InterPro" id="IPR013785">
    <property type="entry name" value="Aldolase_TIM"/>
</dbReference>
<evidence type="ECO:0000256" key="5">
    <source>
        <dbReference type="ARBA" id="ARBA00022642"/>
    </source>
</evidence>
<evidence type="ECO:0000256" key="2">
    <source>
        <dbReference type="ARBA" id="ARBA00004893"/>
    </source>
</evidence>
<name>A0ABR6YDI5_9BURK</name>
<comment type="pathway">
    <text evidence="2">Cofactor biosynthesis; NAD(+) biosynthesis; nicotinate D-ribonucleotide from quinolinate: step 1/1.</text>
</comment>
<keyword evidence="5" id="KW-0662">Pyridine nucleotide biosynthesis</keyword>
<dbReference type="InterPro" id="IPR036068">
    <property type="entry name" value="Nicotinate_pribotase-like_C"/>
</dbReference>
<keyword evidence="13" id="KW-1185">Reference proteome</keyword>
<dbReference type="Gene3D" id="3.20.20.70">
    <property type="entry name" value="Aldolase class I"/>
    <property type="match status" value="1"/>
</dbReference>
<reference evidence="12 13" key="1">
    <citation type="submission" date="2020-08" db="EMBL/GenBank/DDBJ databases">
        <title>Novel species isolated from subtropical streams in China.</title>
        <authorList>
            <person name="Lu H."/>
        </authorList>
    </citation>
    <scope>NUCLEOTIDE SEQUENCE [LARGE SCALE GENOMIC DNA]</scope>
    <source>
        <strain evidence="12 13">LX15W</strain>
    </source>
</reference>
<protein>
    <recommendedName>
        <fullName evidence="4">nicotinate-nucleotide diphosphorylase (carboxylating)</fullName>
        <ecNumber evidence="4">2.4.2.19</ecNumber>
    </recommendedName>
    <alternativeName>
        <fullName evidence="8">Quinolinate phosphoribosyltransferase [decarboxylating]</fullName>
    </alternativeName>
</protein>
<feature type="domain" description="Quinolinate phosphoribosyl transferase C-terminal" evidence="10">
    <location>
        <begin position="127"/>
        <end position="295"/>
    </location>
</feature>
<dbReference type="Pfam" id="PF01729">
    <property type="entry name" value="QRPTase_C"/>
    <property type="match status" value="1"/>
</dbReference>
<evidence type="ECO:0000256" key="4">
    <source>
        <dbReference type="ARBA" id="ARBA00011944"/>
    </source>
</evidence>
<keyword evidence="6 9" id="KW-0328">Glycosyltransferase</keyword>
<evidence type="ECO:0000259" key="11">
    <source>
        <dbReference type="Pfam" id="PF02749"/>
    </source>
</evidence>
<dbReference type="PANTHER" id="PTHR32179:SF3">
    <property type="entry name" value="NICOTINATE-NUCLEOTIDE PYROPHOSPHORYLASE [CARBOXYLATING]"/>
    <property type="match status" value="1"/>
</dbReference>
<evidence type="ECO:0000259" key="10">
    <source>
        <dbReference type="Pfam" id="PF01729"/>
    </source>
</evidence>
<comment type="function">
    <text evidence="1">Involved in the catabolism of quinolinic acid (QA).</text>
</comment>
<dbReference type="InterPro" id="IPR037128">
    <property type="entry name" value="Quinolinate_PRibosylTase_N_sf"/>
</dbReference>
<keyword evidence="7 9" id="KW-0808">Transferase</keyword>
<evidence type="ECO:0000256" key="7">
    <source>
        <dbReference type="ARBA" id="ARBA00022679"/>
    </source>
</evidence>
<dbReference type="Proteomes" id="UP000624279">
    <property type="component" value="Unassembled WGS sequence"/>
</dbReference>